<accession>A0ABX5VUW7</accession>
<dbReference type="InterPro" id="IPR050834">
    <property type="entry name" value="Glycosyltransf_2"/>
</dbReference>
<organism evidence="2 3">
    <name type="scientific">Candidatus Methylopumilus universalis</name>
    <dbReference type="NCBI Taxonomy" id="2588536"/>
    <lineage>
        <taxon>Bacteria</taxon>
        <taxon>Pseudomonadati</taxon>
        <taxon>Pseudomonadota</taxon>
        <taxon>Betaproteobacteria</taxon>
        <taxon>Nitrosomonadales</taxon>
        <taxon>Methylophilaceae</taxon>
        <taxon>Candidatus Methylopumilus</taxon>
    </lineage>
</organism>
<evidence type="ECO:0000259" key="1">
    <source>
        <dbReference type="Pfam" id="PF00535"/>
    </source>
</evidence>
<gene>
    <name evidence="2" type="ORF">FIT74_04250</name>
</gene>
<proteinExistence type="predicted"/>
<dbReference type="PANTHER" id="PTHR43685">
    <property type="entry name" value="GLYCOSYLTRANSFERASE"/>
    <property type="match status" value="1"/>
</dbReference>
<reference evidence="2 3" key="1">
    <citation type="journal article" date="2019" name="ISME J.">
        <title>Evolution in action: habitat transition from sediment to the pelagial leads to genome streamlining in Methylophilaceae.</title>
        <authorList>
            <person name="Salcher M."/>
            <person name="Schaefle D."/>
            <person name="Kaspar M."/>
            <person name="Neuenschwander S.M."/>
            <person name="Ghai R."/>
        </authorList>
    </citation>
    <scope>NUCLEOTIDE SEQUENCE [LARGE SCALE GENOMIC DNA]</scope>
    <source>
        <strain evidence="2 3">MMS-VI-25</strain>
    </source>
</reference>
<dbReference type="InterPro" id="IPR001173">
    <property type="entry name" value="Glyco_trans_2-like"/>
</dbReference>
<dbReference type="SUPFAM" id="SSF53448">
    <property type="entry name" value="Nucleotide-diphospho-sugar transferases"/>
    <property type="match status" value="1"/>
</dbReference>
<protein>
    <submittedName>
        <fullName evidence="2">Glycosyltransferase</fullName>
    </submittedName>
</protein>
<dbReference type="PANTHER" id="PTHR43685:SF2">
    <property type="entry name" value="GLYCOSYLTRANSFERASE 2-LIKE DOMAIN-CONTAINING PROTEIN"/>
    <property type="match status" value="1"/>
</dbReference>
<dbReference type="Gene3D" id="3.90.550.10">
    <property type="entry name" value="Spore Coat Polysaccharide Biosynthesis Protein SpsA, Chain A"/>
    <property type="match status" value="1"/>
</dbReference>
<feature type="domain" description="Glycosyltransferase 2-like" evidence="1">
    <location>
        <begin position="20"/>
        <end position="174"/>
    </location>
</feature>
<dbReference type="EMBL" id="CP040973">
    <property type="protein sequence ID" value="QDC61375.1"/>
    <property type="molecule type" value="Genomic_DNA"/>
</dbReference>
<sequence length="308" mass="35695">MKPLQASFLKVIELIKPTVSIIIPTYNHAEFLRNALDSVCNQTFNEWEAIVVNNYSEDDTVEVVEAYNDRRIKLFNFENHGIIAAARNYGLSISNAPYVAFLDSDDLWYPKKLQNSIDMLMKGYDLVCHAEVWVGPGERRRKVYYGPESRATFENLLLQGNCLSTSAVLVRRESLIRANFFSVNPDFITAEDYDLWLKLSFGGGKFGFIDEVLGEYLIHEGNQSRQILRNMRAVRSVFDYHRSALENLVKPWRLRRREALILYSGARGLQDTGRHLQAFSYFIKAIFRYPLVLRFYLAMIINSFGYRP</sequence>
<evidence type="ECO:0000313" key="2">
    <source>
        <dbReference type="EMBL" id="QDC61375.1"/>
    </source>
</evidence>
<dbReference type="Pfam" id="PF00535">
    <property type="entry name" value="Glycos_transf_2"/>
    <property type="match status" value="1"/>
</dbReference>
<dbReference type="InterPro" id="IPR029044">
    <property type="entry name" value="Nucleotide-diphossugar_trans"/>
</dbReference>
<name>A0ABX5VUW7_9PROT</name>
<evidence type="ECO:0000313" key="3">
    <source>
        <dbReference type="Proteomes" id="UP000312702"/>
    </source>
</evidence>
<dbReference type="Proteomes" id="UP000312702">
    <property type="component" value="Chromosome"/>
</dbReference>
<keyword evidence="3" id="KW-1185">Reference proteome</keyword>